<dbReference type="PANTHER" id="PTHR11142:SF0">
    <property type="entry name" value="TRNA PSEUDOURIDINE SYNTHASE-LIKE 1"/>
    <property type="match status" value="1"/>
</dbReference>
<accession>A0ABU1T3W3</accession>
<comment type="similarity">
    <text evidence="1 4 5">Belongs to the tRNA pseudouridine synthase TruA family.</text>
</comment>
<reference evidence="7 8" key="1">
    <citation type="submission" date="2023-07" db="EMBL/GenBank/DDBJ databases">
        <title>Sequencing the genomes of 1000 actinobacteria strains.</title>
        <authorList>
            <person name="Klenk H.-P."/>
        </authorList>
    </citation>
    <scope>NUCLEOTIDE SEQUENCE [LARGE SCALE GENOMIC DNA]</scope>
    <source>
        <strain evidence="7 8">DSM 15539</strain>
    </source>
</reference>
<dbReference type="NCBIfam" id="TIGR00071">
    <property type="entry name" value="hisT_truA"/>
    <property type="match status" value="1"/>
</dbReference>
<comment type="function">
    <text evidence="4">Formation of pseudouridine at positions 38, 39 and 40 in the anticodon stem and loop of transfer RNAs.</text>
</comment>
<feature type="domain" description="Pseudouridine synthase I TruA alpha/beta" evidence="6">
    <location>
        <begin position="183"/>
        <end position="289"/>
    </location>
</feature>
<dbReference type="Pfam" id="PF01416">
    <property type="entry name" value="PseudoU_synth_1"/>
    <property type="match status" value="1"/>
</dbReference>
<evidence type="ECO:0000256" key="3">
    <source>
        <dbReference type="ARBA" id="ARBA00023235"/>
    </source>
</evidence>
<dbReference type="GO" id="GO:0160147">
    <property type="term" value="F:tRNA pseudouridine(38-40) synthase activity"/>
    <property type="evidence" value="ECO:0007669"/>
    <property type="project" value="UniProtKB-EC"/>
</dbReference>
<evidence type="ECO:0000259" key="6">
    <source>
        <dbReference type="Pfam" id="PF01416"/>
    </source>
</evidence>
<dbReference type="EMBL" id="JAVDUJ010000001">
    <property type="protein sequence ID" value="MDR6940082.1"/>
    <property type="molecule type" value="Genomic_DNA"/>
</dbReference>
<comment type="subunit">
    <text evidence="4">Homodimer.</text>
</comment>
<name>A0ABU1T3W3_9ACTO</name>
<keyword evidence="8" id="KW-1185">Reference proteome</keyword>
<evidence type="ECO:0000256" key="1">
    <source>
        <dbReference type="ARBA" id="ARBA00009375"/>
    </source>
</evidence>
<evidence type="ECO:0000256" key="4">
    <source>
        <dbReference type="HAMAP-Rule" id="MF_00171"/>
    </source>
</evidence>
<keyword evidence="2 4" id="KW-0819">tRNA processing</keyword>
<gene>
    <name evidence="4" type="primary">truA</name>
    <name evidence="7" type="ORF">J2S36_001625</name>
</gene>
<dbReference type="SUPFAM" id="SSF55120">
    <property type="entry name" value="Pseudouridine synthase"/>
    <property type="match status" value="1"/>
</dbReference>
<evidence type="ECO:0000313" key="7">
    <source>
        <dbReference type="EMBL" id="MDR6940082.1"/>
    </source>
</evidence>
<dbReference type="Gene3D" id="3.30.70.660">
    <property type="entry name" value="Pseudouridine synthase I, catalytic domain, C-terminal subdomain"/>
    <property type="match status" value="1"/>
</dbReference>
<comment type="caution">
    <text evidence="7">The sequence shown here is derived from an EMBL/GenBank/DDBJ whole genome shotgun (WGS) entry which is preliminary data.</text>
</comment>
<protein>
    <recommendedName>
        <fullName evidence="4">tRNA pseudouridine synthase A</fullName>
        <ecNumber evidence="4">5.4.99.12</ecNumber>
    </recommendedName>
    <alternativeName>
        <fullName evidence="4">tRNA pseudouridine(38-40) synthase</fullName>
    </alternativeName>
    <alternativeName>
        <fullName evidence="4">tRNA pseudouridylate synthase I</fullName>
    </alternativeName>
    <alternativeName>
        <fullName evidence="4">tRNA-uridine isomerase I</fullName>
    </alternativeName>
</protein>
<organism evidence="7 8">
    <name type="scientific">Arcanobacterium hippocoleae</name>
    <dbReference type="NCBI Taxonomy" id="149017"/>
    <lineage>
        <taxon>Bacteria</taxon>
        <taxon>Bacillati</taxon>
        <taxon>Actinomycetota</taxon>
        <taxon>Actinomycetes</taxon>
        <taxon>Actinomycetales</taxon>
        <taxon>Actinomycetaceae</taxon>
        <taxon>Arcanobacterium</taxon>
    </lineage>
</organism>
<feature type="binding site" evidence="4">
    <location>
        <position position="150"/>
    </location>
    <ligand>
        <name>substrate</name>
    </ligand>
</feature>
<dbReference type="Proteomes" id="UP001266099">
    <property type="component" value="Unassembled WGS sequence"/>
</dbReference>
<proteinExistence type="inferred from homology"/>
<evidence type="ECO:0000313" key="8">
    <source>
        <dbReference type="Proteomes" id="UP001266099"/>
    </source>
</evidence>
<evidence type="ECO:0000256" key="5">
    <source>
        <dbReference type="RuleBase" id="RU003792"/>
    </source>
</evidence>
<dbReference type="PANTHER" id="PTHR11142">
    <property type="entry name" value="PSEUDOURIDYLATE SYNTHASE"/>
    <property type="match status" value="1"/>
</dbReference>
<dbReference type="EC" id="5.4.99.12" evidence="4"/>
<comment type="catalytic activity">
    <reaction evidence="4 5">
        <text>uridine(38/39/40) in tRNA = pseudouridine(38/39/40) in tRNA</text>
        <dbReference type="Rhea" id="RHEA:22376"/>
        <dbReference type="Rhea" id="RHEA-COMP:10085"/>
        <dbReference type="Rhea" id="RHEA-COMP:10087"/>
        <dbReference type="ChEBI" id="CHEBI:65314"/>
        <dbReference type="ChEBI" id="CHEBI:65315"/>
        <dbReference type="EC" id="5.4.99.12"/>
    </reaction>
</comment>
<dbReference type="HAMAP" id="MF_00171">
    <property type="entry name" value="TruA"/>
    <property type="match status" value="1"/>
</dbReference>
<dbReference type="Gene3D" id="3.30.70.580">
    <property type="entry name" value="Pseudouridine synthase I, catalytic domain, N-terminal subdomain"/>
    <property type="match status" value="1"/>
</dbReference>
<dbReference type="InterPro" id="IPR020094">
    <property type="entry name" value="TruA/RsuA/RluB/E/F_N"/>
</dbReference>
<dbReference type="InterPro" id="IPR020097">
    <property type="entry name" value="PsdUridine_synth_TruA_a/b_dom"/>
</dbReference>
<sequence>MGSSSSIGVGTVNVEKTLAQNLRIRLDLRYHGRFFHGWAAQPGLRTVEGELVKALMQICRAAVTLTVAGRTDAGVHAREQVAHFDLPRTVWEKLPGRSQLLPEQAIVRKINAVLSHNAPKPKEYSDCVVYSAQVVSQSFDARFSALWRMYNYQIADGAANWDPMRTDVLWVPQELDLSAMNEAALPLLGEHDFLSYCKPRLGASTVRTLQELNFRRVEDAAGNSFILARVKADAFCHSQVRTLVGTLLEVGRGARPTDWPAKRLAARLRNGEVIVAPAHGLTLAKIGYPPPTEWAAQALRARRFRGVELGQDEADCGCTDA</sequence>
<dbReference type="InterPro" id="IPR001406">
    <property type="entry name" value="PsdUridine_synth_TruA"/>
</dbReference>
<dbReference type="InterPro" id="IPR020103">
    <property type="entry name" value="PsdUridine_synth_cat_dom_sf"/>
</dbReference>
<dbReference type="RefSeq" id="WP_309957285.1">
    <property type="nucleotide sequence ID" value="NZ_JAVDUJ010000001.1"/>
</dbReference>
<feature type="active site" description="Nucleophile" evidence="4">
    <location>
        <position position="72"/>
    </location>
</feature>
<keyword evidence="3 4" id="KW-0413">Isomerase</keyword>
<dbReference type="CDD" id="cd02570">
    <property type="entry name" value="PseudoU_synth_EcTruA"/>
    <property type="match status" value="1"/>
</dbReference>
<comment type="caution">
    <text evidence="4">Lacks conserved residue(s) required for the propagation of feature annotation.</text>
</comment>
<evidence type="ECO:0000256" key="2">
    <source>
        <dbReference type="ARBA" id="ARBA00022694"/>
    </source>
</evidence>
<dbReference type="InterPro" id="IPR020095">
    <property type="entry name" value="PsdUridine_synth_TruA_C"/>
</dbReference>